<dbReference type="Pfam" id="PF01966">
    <property type="entry name" value="HD"/>
    <property type="match status" value="1"/>
</dbReference>
<dbReference type="InterPro" id="IPR003607">
    <property type="entry name" value="HD/PDEase_dom"/>
</dbReference>
<protein>
    <recommendedName>
        <fullName evidence="1">bis(5'-nucleosyl)-tetraphosphatase (symmetrical)</fullName>
        <ecNumber evidence="1">3.6.1.41</ecNumber>
    </recommendedName>
</protein>
<dbReference type="GO" id="GO:0046872">
    <property type="term" value="F:metal ion binding"/>
    <property type="evidence" value="ECO:0007669"/>
    <property type="project" value="UniProtKB-KW"/>
</dbReference>
<dbReference type="NCBIfam" id="TIGR00488">
    <property type="entry name" value="bis(5'-nucleosyl)-tetraphosphatase (symmetrical) YqeK"/>
    <property type="match status" value="1"/>
</dbReference>
<dbReference type="PROSITE" id="PS51831">
    <property type="entry name" value="HD"/>
    <property type="match status" value="1"/>
</dbReference>
<dbReference type="EC" id="3.6.1.41" evidence="1"/>
<evidence type="ECO:0000256" key="4">
    <source>
        <dbReference type="ARBA" id="ARBA00022801"/>
    </source>
</evidence>
<evidence type="ECO:0000259" key="7">
    <source>
        <dbReference type="PROSITE" id="PS51831"/>
    </source>
</evidence>
<evidence type="ECO:0000313" key="8">
    <source>
        <dbReference type="EMBL" id="ANK62723.1"/>
    </source>
</evidence>
<dbReference type="GO" id="GO:0000166">
    <property type="term" value="F:nucleotide binding"/>
    <property type="evidence" value="ECO:0007669"/>
    <property type="project" value="UniProtKB-KW"/>
</dbReference>
<keyword evidence="2" id="KW-0479">Metal-binding</keyword>
<organism evidence="8 9">
    <name type="scientific">Loigolactobacillus backii</name>
    <dbReference type="NCBI Taxonomy" id="375175"/>
    <lineage>
        <taxon>Bacteria</taxon>
        <taxon>Bacillati</taxon>
        <taxon>Bacillota</taxon>
        <taxon>Bacilli</taxon>
        <taxon>Lactobacillales</taxon>
        <taxon>Lactobacillaceae</taxon>
        <taxon>Loigolactobacillus</taxon>
    </lineage>
</organism>
<evidence type="ECO:0000256" key="6">
    <source>
        <dbReference type="ARBA" id="ARBA00049417"/>
    </source>
</evidence>
<proteinExistence type="predicted"/>
<dbReference type="Gene3D" id="1.10.3210.10">
    <property type="entry name" value="Hypothetical protein af1432"/>
    <property type="match status" value="1"/>
</dbReference>
<dbReference type="CDD" id="cd00077">
    <property type="entry name" value="HDc"/>
    <property type="match status" value="1"/>
</dbReference>
<dbReference type="InterPro" id="IPR006674">
    <property type="entry name" value="HD_domain"/>
</dbReference>
<keyword evidence="3" id="KW-0547">Nucleotide-binding</keyword>
<evidence type="ECO:0000256" key="1">
    <source>
        <dbReference type="ARBA" id="ARBA00012506"/>
    </source>
</evidence>
<dbReference type="SMART" id="SM00471">
    <property type="entry name" value="HDc"/>
    <property type="match status" value="1"/>
</dbReference>
<dbReference type="EMBL" id="CP014873">
    <property type="protein sequence ID" value="ANK62723.1"/>
    <property type="molecule type" value="Genomic_DNA"/>
</dbReference>
<name>A0A192H388_9LACO</name>
<comment type="catalytic activity">
    <reaction evidence="6">
        <text>P(1),P(4)-bis(5'-adenosyl) tetraphosphate + H2O = 2 ADP + 2 H(+)</text>
        <dbReference type="Rhea" id="RHEA:24252"/>
        <dbReference type="ChEBI" id="CHEBI:15377"/>
        <dbReference type="ChEBI" id="CHEBI:15378"/>
        <dbReference type="ChEBI" id="CHEBI:58141"/>
        <dbReference type="ChEBI" id="CHEBI:456216"/>
        <dbReference type="EC" id="3.6.1.41"/>
    </reaction>
</comment>
<keyword evidence="5" id="KW-0408">Iron</keyword>
<evidence type="ECO:0000256" key="2">
    <source>
        <dbReference type="ARBA" id="ARBA00022723"/>
    </source>
</evidence>
<keyword evidence="9" id="KW-1185">Reference proteome</keyword>
<sequence length="204" mass="23025">MNERGFTVANVNYRQELVPFDRKTLLERIKAQLSDGRFQHVLRVEQTALDLAERYGGDKQRAGLAGLVHDYAKQRPDEEYKALIRTEGFDPELLAYNNGIWHGVVGAFIIERELGIHDEQILNAVRQHTIGSDNMTKLDKIIFVADFIEPGRDFPGIEAARQAAATSLDAGVAFEIKQTLNYLLSTNKKIYPKTIATYNAYVAK</sequence>
<evidence type="ECO:0000313" key="9">
    <source>
        <dbReference type="Proteomes" id="UP000078582"/>
    </source>
</evidence>
<dbReference type="PANTHER" id="PTHR35795">
    <property type="entry name" value="SLR1885 PROTEIN"/>
    <property type="match status" value="1"/>
</dbReference>
<feature type="domain" description="HD" evidence="7">
    <location>
        <begin position="37"/>
        <end position="151"/>
    </location>
</feature>
<evidence type="ECO:0000256" key="5">
    <source>
        <dbReference type="ARBA" id="ARBA00023004"/>
    </source>
</evidence>
<dbReference type="InterPro" id="IPR005249">
    <property type="entry name" value="YqeK"/>
</dbReference>
<reference evidence="8 9" key="1">
    <citation type="submission" date="2016-03" db="EMBL/GenBank/DDBJ databases">
        <title>Pediococcus and Lactobacillus from brewery environment - whole genome sequencing and assembly.</title>
        <authorList>
            <person name="Behr J."/>
            <person name="Geissler A.J."/>
            <person name="Vogel R.F."/>
        </authorList>
    </citation>
    <scope>NUCLEOTIDE SEQUENCE [LARGE SCALE GENOMIC DNA]</scope>
    <source>
        <strain evidence="8 9">TMW 1.1989</strain>
    </source>
</reference>
<gene>
    <name evidence="8" type="ORF">AYR53_08145</name>
</gene>
<dbReference type="STRING" id="375175.AYR53_08145"/>
<accession>A0A192H388</accession>
<dbReference type="GO" id="GO:0008803">
    <property type="term" value="F:bis(5'-nucleosyl)-tetraphosphatase (symmetrical) activity"/>
    <property type="evidence" value="ECO:0007669"/>
    <property type="project" value="UniProtKB-EC"/>
</dbReference>
<dbReference type="Proteomes" id="UP000078582">
    <property type="component" value="Chromosome"/>
</dbReference>
<dbReference type="PANTHER" id="PTHR35795:SF1">
    <property type="entry name" value="BIS(5'-NUCLEOSYL)-TETRAPHOSPHATASE, SYMMETRICAL"/>
    <property type="match status" value="1"/>
</dbReference>
<dbReference type="SUPFAM" id="SSF109604">
    <property type="entry name" value="HD-domain/PDEase-like"/>
    <property type="match status" value="1"/>
</dbReference>
<dbReference type="AlphaFoldDB" id="A0A192H388"/>
<evidence type="ECO:0000256" key="3">
    <source>
        <dbReference type="ARBA" id="ARBA00022741"/>
    </source>
</evidence>
<keyword evidence="4" id="KW-0378">Hydrolase</keyword>
<dbReference type="InterPro" id="IPR051094">
    <property type="entry name" value="Diverse_Catalytic_Enzymes"/>
</dbReference>